<dbReference type="AlphaFoldDB" id="F7XUU2"/>
<evidence type="ECO:0000313" key="2">
    <source>
        <dbReference type="Proteomes" id="UP000006639"/>
    </source>
</evidence>
<keyword evidence="2" id="KW-1185">Reference proteome</keyword>
<dbReference type="EMBL" id="CP002130">
    <property type="protein sequence ID" value="AEI88441.1"/>
    <property type="molecule type" value="Genomic_DNA"/>
</dbReference>
<sequence>MENLELLDDRFCEAISSHNAVEVNTVDDQLNLICDSTMDTTIDFS</sequence>
<accession>F7XUU2</accession>
<proteinExistence type="predicted"/>
<name>F7XUU2_MIDMI</name>
<dbReference type="RefSeq" id="WP_013950657.1">
    <property type="nucleotide sequence ID" value="NC_015722.1"/>
</dbReference>
<protein>
    <submittedName>
        <fullName evidence="1">Uncharacterized protein</fullName>
    </submittedName>
</protein>
<evidence type="ECO:0000313" key="1">
    <source>
        <dbReference type="EMBL" id="AEI88441.1"/>
    </source>
</evidence>
<organism evidence="1 2">
    <name type="scientific">Midichloria mitochondrii (strain IricVA)</name>
    <dbReference type="NCBI Taxonomy" id="696127"/>
    <lineage>
        <taxon>Bacteria</taxon>
        <taxon>Pseudomonadati</taxon>
        <taxon>Pseudomonadota</taxon>
        <taxon>Alphaproteobacteria</taxon>
        <taxon>Rickettsiales</taxon>
        <taxon>Candidatus Midichloriaceae</taxon>
        <taxon>Candidatus Midichloria</taxon>
    </lineage>
</organism>
<reference evidence="1 2" key="1">
    <citation type="journal article" date="2011" name="Mol. Biol. Evol.">
        <title>Phylogenomic evidence for the presence of a flagellum and cbb3 oxidase in the free-living mitochondrial ancestor.</title>
        <authorList>
            <person name="Sassera D."/>
            <person name="Lo N."/>
            <person name="Epis S."/>
            <person name="D'Auria G."/>
            <person name="Montagna M."/>
            <person name="Comandatore F."/>
            <person name="Horner D."/>
            <person name="Pereto J."/>
            <person name="Luciano A.M."/>
            <person name="Franciosi F."/>
            <person name="Ferri E."/>
            <person name="Crotti E."/>
            <person name="Bazzocchi C."/>
            <person name="Daffonchio D."/>
            <person name="Sacchi L."/>
            <person name="Moya A."/>
            <person name="Latorre A."/>
            <person name="Bandi C."/>
        </authorList>
    </citation>
    <scope>NUCLEOTIDE SEQUENCE [LARGE SCALE GENOMIC DNA]</scope>
    <source>
        <strain evidence="1 2">IricVA</strain>
    </source>
</reference>
<dbReference type="Proteomes" id="UP000006639">
    <property type="component" value="Chromosome"/>
</dbReference>
<dbReference type="HOGENOM" id="CLU_3202097_0_0_5"/>
<gene>
    <name evidence="1" type="ordered locus">midi_00120</name>
</gene>
<dbReference type="KEGG" id="mmn:midi_00120"/>